<sequence>MIKRLSIIAIALLLTGVIGSILTIDTQMKSAEILEEKVIETTDFSNIDIYSNNIAITIVPSEVKKAKVELFSNNVNYELSAEVEGDTLKITALMNRYKLFTFDIFPQEQSLTVFIPKETYENIQVKSNNGRLSIEELKGNKIQFETNNGSINVNNVNGENVVLETDNGSIKAKGIHANLVHANTRNGSIKLEQIEAEIVGESNNGRISLKTEQLDQSMELRTNNGRIEIRSESKPENAMFDLKTHNGSVKVFGEKNWETVVGDGEIKIKAASQNGSISISH</sequence>
<accession>A0A2V3VS99</accession>
<evidence type="ECO:0000259" key="1">
    <source>
        <dbReference type="Pfam" id="PF13349"/>
    </source>
</evidence>
<dbReference type="Gene3D" id="2.160.20.120">
    <property type="match status" value="1"/>
</dbReference>
<name>A0A2V3VS99_9BACI</name>
<comment type="caution">
    <text evidence="2">The sequence shown here is derived from an EMBL/GenBank/DDBJ whole genome shotgun (WGS) entry which is preliminary data.</text>
</comment>
<proteinExistence type="predicted"/>
<reference evidence="2 3" key="1">
    <citation type="submission" date="2018-05" db="EMBL/GenBank/DDBJ databases">
        <title>Genomic Encyclopedia of Type Strains, Phase IV (KMG-IV): sequencing the most valuable type-strain genomes for metagenomic binning, comparative biology and taxonomic classification.</title>
        <authorList>
            <person name="Goeker M."/>
        </authorList>
    </citation>
    <scope>NUCLEOTIDE SEQUENCE [LARGE SCALE GENOMIC DNA]</scope>
    <source>
        <strain evidence="2 3">DSM 28556</strain>
    </source>
</reference>
<dbReference type="InterPro" id="IPR025164">
    <property type="entry name" value="Toastrack_DUF4097"/>
</dbReference>
<dbReference type="Proteomes" id="UP000247978">
    <property type="component" value="Unassembled WGS sequence"/>
</dbReference>
<dbReference type="PANTHER" id="PTHR34094">
    <property type="match status" value="1"/>
</dbReference>
<dbReference type="OrthoDB" id="2588856at2"/>
<keyword evidence="3" id="KW-1185">Reference proteome</keyword>
<protein>
    <submittedName>
        <fullName evidence="2">DUF4097 and DUF4098 domain-containing protein YvlB</fullName>
    </submittedName>
</protein>
<dbReference type="Pfam" id="PF13349">
    <property type="entry name" value="DUF4097"/>
    <property type="match status" value="1"/>
</dbReference>
<feature type="domain" description="DUF4097" evidence="1">
    <location>
        <begin position="45"/>
        <end position="279"/>
    </location>
</feature>
<gene>
    <name evidence="2" type="ORF">DFR56_11315</name>
</gene>
<evidence type="ECO:0000313" key="3">
    <source>
        <dbReference type="Proteomes" id="UP000247978"/>
    </source>
</evidence>
<dbReference type="AlphaFoldDB" id="A0A2V3VS99"/>
<evidence type="ECO:0000313" key="2">
    <source>
        <dbReference type="EMBL" id="PXW84772.1"/>
    </source>
</evidence>
<dbReference type="EMBL" id="QJJQ01000013">
    <property type="protein sequence ID" value="PXW84772.1"/>
    <property type="molecule type" value="Genomic_DNA"/>
</dbReference>
<dbReference type="PANTHER" id="PTHR34094:SF1">
    <property type="entry name" value="PROTEIN FAM185A"/>
    <property type="match status" value="1"/>
</dbReference>
<dbReference type="RefSeq" id="WP_110396458.1">
    <property type="nucleotide sequence ID" value="NZ_JADIJL010000016.1"/>
</dbReference>
<organism evidence="2 3">
    <name type="scientific">Pseudogracilibacillus auburnensis</name>
    <dbReference type="NCBI Taxonomy" id="1494959"/>
    <lineage>
        <taxon>Bacteria</taxon>
        <taxon>Bacillati</taxon>
        <taxon>Bacillota</taxon>
        <taxon>Bacilli</taxon>
        <taxon>Bacillales</taxon>
        <taxon>Bacillaceae</taxon>
        <taxon>Pseudogracilibacillus</taxon>
    </lineage>
</organism>